<gene>
    <name evidence="2" type="ORF">S01H1_11474</name>
</gene>
<comment type="caution">
    <text evidence="2">The sequence shown here is derived from an EMBL/GenBank/DDBJ whole genome shotgun (WGS) entry which is preliminary data.</text>
</comment>
<proteinExistence type="predicted"/>
<reference evidence="2" key="1">
    <citation type="journal article" date="2014" name="Front. Microbiol.">
        <title>High frequency of phylogenetically diverse reductive dehalogenase-homologous genes in deep subseafloor sedimentary metagenomes.</title>
        <authorList>
            <person name="Kawai M."/>
            <person name="Futagami T."/>
            <person name="Toyoda A."/>
            <person name="Takaki Y."/>
            <person name="Nishi S."/>
            <person name="Hori S."/>
            <person name="Arai W."/>
            <person name="Tsubouchi T."/>
            <person name="Morono Y."/>
            <person name="Uchiyama I."/>
            <person name="Ito T."/>
            <person name="Fujiyama A."/>
            <person name="Inagaki F."/>
            <person name="Takami H."/>
        </authorList>
    </citation>
    <scope>NUCLEOTIDE SEQUENCE</scope>
    <source>
        <strain evidence="2">Expedition CK06-06</strain>
    </source>
</reference>
<accession>X0SWY4</accession>
<feature type="region of interest" description="Disordered" evidence="1">
    <location>
        <begin position="118"/>
        <end position="139"/>
    </location>
</feature>
<evidence type="ECO:0000256" key="1">
    <source>
        <dbReference type="SAM" id="MobiDB-lite"/>
    </source>
</evidence>
<evidence type="ECO:0000313" key="2">
    <source>
        <dbReference type="EMBL" id="GAF79646.1"/>
    </source>
</evidence>
<feature type="non-terminal residue" evidence="2">
    <location>
        <position position="139"/>
    </location>
</feature>
<sequence>MMSYAAMLANMANYENSSRKLHTTVATFFADTTKVIVDDLHYGTEFRLTLDTPHDTVVGMSISVAIDAGGDFETALLGGSGAVVHVDDLGYWDIMRFTTAEGVCAEITRVMDSICIPDAVPPSEAPEAPGETRTASDGA</sequence>
<name>X0SWY4_9ZZZZ</name>
<organism evidence="2">
    <name type="scientific">marine sediment metagenome</name>
    <dbReference type="NCBI Taxonomy" id="412755"/>
    <lineage>
        <taxon>unclassified sequences</taxon>
        <taxon>metagenomes</taxon>
        <taxon>ecological metagenomes</taxon>
    </lineage>
</organism>
<dbReference type="AlphaFoldDB" id="X0SWY4"/>
<protein>
    <submittedName>
        <fullName evidence="2">Uncharacterized protein</fullName>
    </submittedName>
</protein>
<dbReference type="EMBL" id="BARS01005850">
    <property type="protein sequence ID" value="GAF79646.1"/>
    <property type="molecule type" value="Genomic_DNA"/>
</dbReference>